<dbReference type="EMBL" id="LT629736">
    <property type="protein sequence ID" value="SDS52822.1"/>
    <property type="molecule type" value="Genomic_DNA"/>
</dbReference>
<keyword evidence="3" id="KW-1185">Reference proteome</keyword>
<dbReference type="STRING" id="487184.SAMN05216421_1691"/>
<keyword evidence="1" id="KW-0812">Transmembrane</keyword>
<gene>
    <name evidence="2" type="ORF">SAMN05216421_1691</name>
</gene>
<dbReference type="Proteomes" id="UP000243207">
    <property type="component" value="Chromosome I"/>
</dbReference>
<sequence length="36" mass="3845">MSDFWGFPGADIVAVAVIIVLSGSALYQARTFVTKL</sequence>
<keyword evidence="1" id="KW-0472">Membrane</keyword>
<evidence type="ECO:0000256" key="1">
    <source>
        <dbReference type="SAM" id="Phobius"/>
    </source>
</evidence>
<evidence type="ECO:0000313" key="2">
    <source>
        <dbReference type="EMBL" id="SDS52822.1"/>
    </source>
</evidence>
<protein>
    <submittedName>
        <fullName evidence="2">Uncharacterized protein</fullName>
    </submittedName>
</protein>
<evidence type="ECO:0000313" key="3">
    <source>
        <dbReference type="Proteomes" id="UP000243207"/>
    </source>
</evidence>
<feature type="transmembrane region" description="Helical" evidence="1">
    <location>
        <begin position="6"/>
        <end position="27"/>
    </location>
</feature>
<name>A0A1H1SXX2_9GAMM</name>
<accession>A0A1H1SXX2</accession>
<keyword evidence="1" id="KW-1133">Transmembrane helix</keyword>
<reference evidence="3" key="1">
    <citation type="submission" date="2016-10" db="EMBL/GenBank/DDBJ databases">
        <authorList>
            <person name="Varghese N."/>
            <person name="Submissions S."/>
        </authorList>
    </citation>
    <scope>NUCLEOTIDE SEQUENCE [LARGE SCALE GENOMIC DNA]</scope>
    <source>
        <strain evidence="3">NRRL B-51270</strain>
    </source>
</reference>
<dbReference type="AlphaFoldDB" id="A0A1H1SXX2"/>
<organism evidence="2 3">
    <name type="scientific">Halopseudomonas xinjiangensis</name>
    <dbReference type="NCBI Taxonomy" id="487184"/>
    <lineage>
        <taxon>Bacteria</taxon>
        <taxon>Pseudomonadati</taxon>
        <taxon>Pseudomonadota</taxon>
        <taxon>Gammaproteobacteria</taxon>
        <taxon>Pseudomonadales</taxon>
        <taxon>Pseudomonadaceae</taxon>
        <taxon>Halopseudomonas</taxon>
    </lineage>
</organism>
<proteinExistence type="predicted"/>